<gene>
    <name evidence="3" type="ORF">H310_14069</name>
</gene>
<feature type="transmembrane region" description="Helical" evidence="2">
    <location>
        <begin position="40"/>
        <end position="62"/>
    </location>
</feature>
<evidence type="ECO:0000313" key="3">
    <source>
        <dbReference type="EMBL" id="ETV91402.1"/>
    </source>
</evidence>
<dbReference type="RefSeq" id="XP_008880030.1">
    <property type="nucleotide sequence ID" value="XM_008881808.1"/>
</dbReference>
<proteinExistence type="predicted"/>
<feature type="transmembrane region" description="Helical" evidence="2">
    <location>
        <begin position="1535"/>
        <end position="1556"/>
    </location>
</feature>
<keyword evidence="2" id="KW-1133">Transmembrane helix</keyword>
<protein>
    <submittedName>
        <fullName evidence="3">Uncharacterized protein</fullName>
    </submittedName>
</protein>
<feature type="transmembrane region" description="Helical" evidence="2">
    <location>
        <begin position="1619"/>
        <end position="1640"/>
    </location>
</feature>
<accession>A0A024TDM8</accession>
<organism evidence="3">
    <name type="scientific">Aphanomyces invadans</name>
    <dbReference type="NCBI Taxonomy" id="157072"/>
    <lineage>
        <taxon>Eukaryota</taxon>
        <taxon>Sar</taxon>
        <taxon>Stramenopiles</taxon>
        <taxon>Oomycota</taxon>
        <taxon>Saprolegniomycetes</taxon>
        <taxon>Saprolegniales</taxon>
        <taxon>Verrucalvaceae</taxon>
        <taxon>Aphanomyces</taxon>
    </lineage>
</organism>
<feature type="transmembrane region" description="Helical" evidence="2">
    <location>
        <begin position="1652"/>
        <end position="1670"/>
    </location>
</feature>
<dbReference type="GeneID" id="20091119"/>
<sequence length="1829" mass="199271">MMGWRRGKVYVAAATDDDGAPPPPSSPRNDKRLGGLSNRVSVAVGLVYVVLSMACNVGYLVLLAPHASNDHWWRRFNVSGTQTFVADVFNAQLHVGHATGPVDLLSLTSTKAYDMATTFVDVRRSTARQYLMSPIAFSAAIDTIRRNGVAENLRVPTQYCWADLGRRFEMAHTAGRQRRCAASDKWTNAALVLASVLRNIDVRVLLASEYAAMLDHTVLHGIAGLSTAGQEWVDSIVWARNASVGGFVEATVEAEAAAWRAAGFTRWSLQLQNLVVAGFDESIDVVNALGMRQPFQIYHEATYSHTIAGWTTSLANPGFWNDLGTCESLKCSLVRGTPNSIDAMAIDWDVESNGPLPDGTESGGSGIGVVLMHAHMGPYSSVDMELVAIPPSLAAYFDAFRRDLFAALGQDDRVATAFSAQVDRAVVDAAPWSRREYWFYGGNPMCPKGTRQPFVQPSFGFSDDCSKQIADGVALERMAVLFALATTAASSSRLQDDPQRGARLCALAATTAPLCEHALALASRTHDLLTPHWTSQTIAMKDTAVVDTMELQISTLQFATARNDTVARVPELLVQLVAGDGGSEPDASSLWPFFGWITLYEWLDGRREVFDFQGDVGRFKLMSAPLPFQSMVANPAQLPHSACKYVHYISIYVSMVLVGVAIVASMAGLASLCSTARSPGHLSHWIFFNRVVGSVWVGRPMLCIRGMTAVMVLATAPIDLVKSHGYTQLMSAPRSVGHVAVVAGEATWLSYVLSDIFLPTMHSDVARVVAPLSALAAWTASVLLEVADPWQVRATLGRASCHIQSFRHGVSCASGEIQVGSVHRVLELVLVQVGSTIGATCVAYVGGKVHHRVRQGDAINDKHVLVPGASAAFLHGSVDAADVVGCILSGILPTTTAFFDVKLWMPIAHSTAFHSTCPFRWPTAAPPPSSSSSAGRAAHRRWRSMASPALGLAYMMASVVSSYSFLDVTKSTMANDLWWVGFDTPGTHAYLANWFNQYLQVTDYVPTRIHLPDPKFAAIAAPNNATQTRIVASPMYSSAPHRGLSTLENVVAGLRRTPGCMLPWVFTPYCYVDFGKRWELAHSAARQLRCANMTDNGAVFLEAVLRNADWDGLMACWGHSLNVAVFADVQLTSDGQQWLTGVRANALTVAEEVDVWSRLGIVAFSTQWQNFKRLGIDESFSIQNAFGVSYAMALKKSNGTLQFASQTSFQLYWSFASDLWAVAANSTRMGGRSLVRTSRDYAWYNVSLEDILLDNGTVDAPLTRSRSLVRAALGPFGTIDAKRIPCPESLRAAHQVGTEMLARTLSASATAQDDFWGIYHTFNYSPMPQAWSEGAYGGSLLCDINSAASKQPCEFFTYKGGCSMFGAESTLGSTVQAVKSLLAVGAHEIARGWVESTCERELSERESCVTQLTDAIAFLAKHVSLDDMQTMSSLGSDAKAVVRDELQVDYVQFVSLPGASAAGMTLARENFFHSRDMEFFSWLLLWEWVDGKREVTLFHGDAGRICAMSTSDDLAMSPTSAMDIPLNVANYLRAMVQYTSLVLCAVAVVVSLYIVANRGRVEGINMLSFNRVCGLVWIGRPLLFIRGITALCVLSTASLELTRPHSGLVTFFQSKKPDWVATVLSSGEMTWLVYVVNDVASAYTQQFTGKSAMSSTIVAGLVALVWSAVVGVEPFVDLRRQCQWVHVDFQLTCTSGSVHIGRFDRFGGLLSLIVAACVVCYGFVRQSNPTLQPTSTSLLLHLSAKYHFRRRPWEFGGIYHLDRASAAMNGLVSVDWVHATFVLDVKVWRTYMVSKKETTPPPIAPSDPSWRRLHTALPLVQEHSIFDTP</sequence>
<reference evidence="3" key="1">
    <citation type="submission" date="2013-12" db="EMBL/GenBank/DDBJ databases">
        <title>The Genome Sequence of Aphanomyces invadans NJM9701.</title>
        <authorList>
            <consortium name="The Broad Institute Genomics Platform"/>
            <person name="Russ C."/>
            <person name="Tyler B."/>
            <person name="van West P."/>
            <person name="Dieguez-Uribeondo J."/>
            <person name="Young S.K."/>
            <person name="Zeng Q."/>
            <person name="Gargeya S."/>
            <person name="Fitzgerald M."/>
            <person name="Abouelleil A."/>
            <person name="Alvarado L."/>
            <person name="Chapman S.B."/>
            <person name="Gainer-Dewar J."/>
            <person name="Goldberg J."/>
            <person name="Griggs A."/>
            <person name="Gujja S."/>
            <person name="Hansen M."/>
            <person name="Howarth C."/>
            <person name="Imamovic A."/>
            <person name="Ireland A."/>
            <person name="Larimer J."/>
            <person name="McCowan C."/>
            <person name="Murphy C."/>
            <person name="Pearson M."/>
            <person name="Poon T.W."/>
            <person name="Priest M."/>
            <person name="Roberts A."/>
            <person name="Saif S."/>
            <person name="Shea T."/>
            <person name="Sykes S."/>
            <person name="Wortman J."/>
            <person name="Nusbaum C."/>
            <person name="Birren B."/>
        </authorList>
    </citation>
    <scope>NUCLEOTIDE SEQUENCE [LARGE SCALE GENOMIC DNA]</scope>
    <source>
        <strain evidence="3">NJM9701</strain>
    </source>
</reference>
<dbReference type="VEuPathDB" id="FungiDB:H310_14069"/>
<dbReference type="EMBL" id="KI914011">
    <property type="protein sequence ID" value="ETV91402.1"/>
    <property type="molecule type" value="Genomic_DNA"/>
</dbReference>
<evidence type="ECO:0000256" key="1">
    <source>
        <dbReference type="SAM" id="MobiDB-lite"/>
    </source>
</evidence>
<feature type="transmembrane region" description="Helical" evidence="2">
    <location>
        <begin position="1706"/>
        <end position="1724"/>
    </location>
</feature>
<keyword evidence="2" id="KW-0812">Transmembrane</keyword>
<feature type="region of interest" description="Disordered" evidence="1">
    <location>
        <begin position="13"/>
        <end position="33"/>
    </location>
</feature>
<keyword evidence="2" id="KW-0472">Membrane</keyword>
<dbReference type="eggNOG" id="ENOG502SD6V">
    <property type="taxonomic scope" value="Eukaryota"/>
</dbReference>
<evidence type="ECO:0000256" key="2">
    <source>
        <dbReference type="SAM" id="Phobius"/>
    </source>
</evidence>
<feature type="transmembrane region" description="Helical" evidence="2">
    <location>
        <begin position="1577"/>
        <end position="1599"/>
    </location>
</feature>
<name>A0A024TDM8_9STRA</name>